<comment type="caution">
    <text evidence="3">The sequence shown here is derived from an EMBL/GenBank/DDBJ whole genome shotgun (WGS) entry which is preliminary data.</text>
</comment>
<protein>
    <recommendedName>
        <fullName evidence="2">MPN domain-containing protein</fullName>
    </recommendedName>
</protein>
<dbReference type="PROSITE" id="PS50249">
    <property type="entry name" value="MPN"/>
    <property type="match status" value="1"/>
</dbReference>
<keyword evidence="1" id="KW-0645">Protease</keyword>
<dbReference type="AlphaFoldDB" id="A0A4R0NAN4"/>
<organism evidence="3 4">
    <name type="scientific">Pedobacter hiemivivus</name>
    <dbReference type="NCBI Taxonomy" id="2530454"/>
    <lineage>
        <taxon>Bacteria</taxon>
        <taxon>Pseudomonadati</taxon>
        <taxon>Bacteroidota</taxon>
        <taxon>Sphingobacteriia</taxon>
        <taxon>Sphingobacteriales</taxon>
        <taxon>Sphingobacteriaceae</taxon>
        <taxon>Pedobacter</taxon>
    </lineage>
</organism>
<dbReference type="Proteomes" id="UP000291117">
    <property type="component" value="Unassembled WGS sequence"/>
</dbReference>
<dbReference type="GO" id="GO:0008237">
    <property type="term" value="F:metallopeptidase activity"/>
    <property type="evidence" value="ECO:0007669"/>
    <property type="project" value="UniProtKB-KW"/>
</dbReference>
<evidence type="ECO:0000259" key="2">
    <source>
        <dbReference type="PROSITE" id="PS50249"/>
    </source>
</evidence>
<keyword evidence="1" id="KW-0378">Hydrolase</keyword>
<evidence type="ECO:0000313" key="3">
    <source>
        <dbReference type="EMBL" id="TCC97300.1"/>
    </source>
</evidence>
<keyword evidence="4" id="KW-1185">Reference proteome</keyword>
<sequence length="41" mass="4683">MEPGREDVYLTRKLQEGSRLLADHLIVSKNAFYSFADEGLL</sequence>
<dbReference type="OrthoDB" id="9804482at2"/>
<reference evidence="3 4" key="1">
    <citation type="submission" date="2019-02" db="EMBL/GenBank/DDBJ databases">
        <title>Pedobacter sp. RP-3-8 sp. nov., isolated from Arctic soil.</title>
        <authorList>
            <person name="Dahal R.H."/>
        </authorList>
    </citation>
    <scope>NUCLEOTIDE SEQUENCE [LARGE SCALE GENOMIC DNA]</scope>
    <source>
        <strain evidence="3 4">RP-3-8</strain>
    </source>
</reference>
<dbReference type="Gene3D" id="3.40.140.10">
    <property type="entry name" value="Cytidine Deaminase, domain 2"/>
    <property type="match status" value="1"/>
</dbReference>
<feature type="domain" description="MPN" evidence="2">
    <location>
        <begin position="1"/>
        <end position="41"/>
    </location>
</feature>
<evidence type="ECO:0000313" key="4">
    <source>
        <dbReference type="Proteomes" id="UP000291117"/>
    </source>
</evidence>
<name>A0A4R0NAN4_9SPHI</name>
<evidence type="ECO:0000256" key="1">
    <source>
        <dbReference type="ARBA" id="ARBA00023049"/>
    </source>
</evidence>
<dbReference type="InterPro" id="IPR037518">
    <property type="entry name" value="MPN"/>
</dbReference>
<proteinExistence type="predicted"/>
<gene>
    <name evidence="3" type="ORF">EZ444_08455</name>
</gene>
<dbReference type="EMBL" id="SJSM01000004">
    <property type="protein sequence ID" value="TCC97300.1"/>
    <property type="molecule type" value="Genomic_DNA"/>
</dbReference>
<keyword evidence="1" id="KW-0482">Metalloprotease</keyword>
<dbReference type="InterPro" id="IPR025657">
    <property type="entry name" value="RadC_JAB"/>
</dbReference>
<accession>A0A4R0NAN4</accession>
<dbReference type="Pfam" id="PF04002">
    <property type="entry name" value="RadC"/>
    <property type="match status" value="1"/>
</dbReference>